<keyword evidence="3" id="KW-0479">Metal-binding</keyword>
<evidence type="ECO:0000256" key="4">
    <source>
        <dbReference type="ARBA" id="ARBA00023004"/>
    </source>
</evidence>
<reference evidence="7 8" key="1">
    <citation type="journal article" date="2014" name="Genome Announc.">
        <title>Genome Sequence and Methylome of Soil Bacterium Gemmatirosa kalamazoonensis KBS708T, a Member of the Rarely Cultivated Gemmatimonadetes Phylum.</title>
        <authorList>
            <person name="Debruyn J.M."/>
            <person name="Radosevich M."/>
            <person name="Wommack K.E."/>
            <person name="Polson S.W."/>
            <person name="Hauser L.J."/>
            <person name="Fawaz M.N."/>
            <person name="Korlach J."/>
            <person name="Tsai Y.C."/>
        </authorList>
    </citation>
    <scope>NUCLEOTIDE SEQUENCE [LARGE SCALE GENOMIC DNA]</scope>
    <source>
        <strain evidence="7 8">KBS708</strain>
    </source>
</reference>
<dbReference type="InterPro" id="IPR009050">
    <property type="entry name" value="Globin-like_sf"/>
</dbReference>
<dbReference type="KEGG" id="gba:J421_1392"/>
<dbReference type="GO" id="GO:0008941">
    <property type="term" value="F:nitric oxide dioxygenase NAD(P)H activity"/>
    <property type="evidence" value="ECO:0007669"/>
    <property type="project" value="TreeGrafter"/>
</dbReference>
<dbReference type="eggNOG" id="COG1017">
    <property type="taxonomic scope" value="Bacteria"/>
</dbReference>
<dbReference type="GO" id="GO:0071949">
    <property type="term" value="F:FAD binding"/>
    <property type="evidence" value="ECO:0007669"/>
    <property type="project" value="TreeGrafter"/>
</dbReference>
<evidence type="ECO:0000256" key="1">
    <source>
        <dbReference type="ARBA" id="ARBA00022617"/>
    </source>
</evidence>
<dbReference type="HOGENOM" id="CLU_003827_13_3_0"/>
<evidence type="ECO:0000259" key="6">
    <source>
        <dbReference type="PROSITE" id="PS01033"/>
    </source>
</evidence>
<dbReference type="Gene3D" id="1.10.490.10">
    <property type="entry name" value="Globins"/>
    <property type="match status" value="1"/>
</dbReference>
<organism evidence="7 8">
    <name type="scientific">Gemmatirosa kalamazoonensis</name>
    <dbReference type="NCBI Taxonomy" id="861299"/>
    <lineage>
        <taxon>Bacteria</taxon>
        <taxon>Pseudomonadati</taxon>
        <taxon>Gemmatimonadota</taxon>
        <taxon>Gemmatimonadia</taxon>
        <taxon>Gemmatimonadales</taxon>
        <taxon>Gemmatimonadaceae</taxon>
        <taxon>Gemmatirosa</taxon>
    </lineage>
</organism>
<proteinExistence type="inferred from homology"/>
<evidence type="ECO:0000313" key="7">
    <source>
        <dbReference type="EMBL" id="AHG88929.1"/>
    </source>
</evidence>
<dbReference type="GO" id="GO:0019825">
    <property type="term" value="F:oxygen binding"/>
    <property type="evidence" value="ECO:0007669"/>
    <property type="project" value="InterPro"/>
</dbReference>
<keyword evidence="2 5" id="KW-0561">Oxygen transport</keyword>
<dbReference type="GO" id="GO:0005344">
    <property type="term" value="F:oxygen carrier activity"/>
    <property type="evidence" value="ECO:0007669"/>
    <property type="project" value="UniProtKB-KW"/>
</dbReference>
<dbReference type="PANTHER" id="PTHR43396">
    <property type="entry name" value="FLAVOHEMOPROTEIN"/>
    <property type="match status" value="1"/>
</dbReference>
<dbReference type="PANTHER" id="PTHR43396:SF3">
    <property type="entry name" value="FLAVOHEMOPROTEIN"/>
    <property type="match status" value="1"/>
</dbReference>
<dbReference type="InterPro" id="IPR000971">
    <property type="entry name" value="Globin"/>
</dbReference>
<keyword evidence="8" id="KW-1185">Reference proteome</keyword>
<feature type="domain" description="Globin" evidence="6">
    <location>
        <begin position="1"/>
        <end position="134"/>
    </location>
</feature>
<sequence length="138" mass="15147">MRPDYVSIVRSTWSLAKPHALSIGLHFYERLFELDPSLRPIFPSDLDAQVAKLMQTLGVAVGAIDRLETLTPALDALGRRHVAYGVSDHHYDVVGRALLDTLASTFGSAFTADVRAAWTETYLTITNVMRRAAYAAAA</sequence>
<dbReference type="Proteomes" id="UP000019151">
    <property type="component" value="Chromosome"/>
</dbReference>
<gene>
    <name evidence="7" type="ORF">J421_1392</name>
</gene>
<dbReference type="STRING" id="861299.J421_1392"/>
<evidence type="ECO:0000256" key="3">
    <source>
        <dbReference type="ARBA" id="ARBA00022723"/>
    </source>
</evidence>
<evidence type="ECO:0000313" key="8">
    <source>
        <dbReference type="Proteomes" id="UP000019151"/>
    </source>
</evidence>
<keyword evidence="4" id="KW-0408">Iron</keyword>
<keyword evidence="5" id="KW-0813">Transport</keyword>
<dbReference type="RefSeq" id="WP_025410451.1">
    <property type="nucleotide sequence ID" value="NZ_CP007128.1"/>
</dbReference>
<dbReference type="Pfam" id="PF00042">
    <property type="entry name" value="Globin"/>
    <property type="match status" value="1"/>
</dbReference>
<dbReference type="GO" id="GO:0071500">
    <property type="term" value="P:cellular response to nitrosative stress"/>
    <property type="evidence" value="ECO:0007669"/>
    <property type="project" value="TreeGrafter"/>
</dbReference>
<dbReference type="InParanoid" id="W0RCT4"/>
<dbReference type="PROSITE" id="PS01033">
    <property type="entry name" value="GLOBIN"/>
    <property type="match status" value="1"/>
</dbReference>
<evidence type="ECO:0000256" key="5">
    <source>
        <dbReference type="RuleBase" id="RU000356"/>
    </source>
</evidence>
<evidence type="ECO:0000256" key="2">
    <source>
        <dbReference type="ARBA" id="ARBA00022621"/>
    </source>
</evidence>
<name>W0RCT4_9BACT</name>
<dbReference type="SUPFAM" id="SSF46458">
    <property type="entry name" value="Globin-like"/>
    <property type="match status" value="1"/>
</dbReference>
<keyword evidence="1 5" id="KW-0349">Heme</keyword>
<accession>W0RCT4</accession>
<dbReference type="AlphaFoldDB" id="W0RCT4"/>
<dbReference type="GO" id="GO:0046210">
    <property type="term" value="P:nitric oxide catabolic process"/>
    <property type="evidence" value="ECO:0007669"/>
    <property type="project" value="TreeGrafter"/>
</dbReference>
<dbReference type="OrthoDB" id="9801223at2"/>
<comment type="similarity">
    <text evidence="5">Belongs to the globin family.</text>
</comment>
<dbReference type="CDD" id="cd12131">
    <property type="entry name" value="HGbI-like"/>
    <property type="match status" value="1"/>
</dbReference>
<dbReference type="EMBL" id="CP007128">
    <property type="protein sequence ID" value="AHG88929.1"/>
    <property type="molecule type" value="Genomic_DNA"/>
</dbReference>
<dbReference type="GO" id="GO:0020037">
    <property type="term" value="F:heme binding"/>
    <property type="evidence" value="ECO:0007669"/>
    <property type="project" value="InterPro"/>
</dbReference>
<protein>
    <submittedName>
        <fullName evidence="7">Globin</fullName>
    </submittedName>
</protein>
<dbReference type="InterPro" id="IPR012292">
    <property type="entry name" value="Globin/Proto"/>
</dbReference>
<dbReference type="GO" id="GO:0046872">
    <property type="term" value="F:metal ion binding"/>
    <property type="evidence" value="ECO:0007669"/>
    <property type="project" value="UniProtKB-KW"/>
</dbReference>